<comment type="caution">
    <text evidence="2">The sequence shown here is derived from an EMBL/GenBank/DDBJ whole genome shotgun (WGS) entry which is preliminary data.</text>
</comment>
<reference evidence="2 3" key="2">
    <citation type="submission" date="2007-08" db="EMBL/GenBank/DDBJ databases">
        <authorList>
            <person name="Fulton L."/>
            <person name="Clifton S."/>
            <person name="Fulton B."/>
            <person name="Xu J."/>
            <person name="Minx P."/>
            <person name="Pepin K.H."/>
            <person name="Johnson M."/>
            <person name="Thiruvilangam P."/>
            <person name="Bhonagiri V."/>
            <person name="Nash W.E."/>
            <person name="Wang C."/>
            <person name="Mardis E.R."/>
            <person name="Wilson R.K."/>
        </authorList>
    </citation>
    <scope>NUCLEOTIDE SEQUENCE [LARGE SCALE GENOMIC DNA]</scope>
    <source>
        <strain evidence="2 3">DSM 753</strain>
    </source>
</reference>
<keyword evidence="1" id="KW-0472">Membrane</keyword>
<organism evidence="2 3">
    <name type="scientific">[Clostridium] leptum DSM 753</name>
    <dbReference type="NCBI Taxonomy" id="428125"/>
    <lineage>
        <taxon>Bacteria</taxon>
        <taxon>Bacillati</taxon>
        <taxon>Bacillota</taxon>
        <taxon>Clostridia</taxon>
        <taxon>Eubacteriales</taxon>
        <taxon>Oscillospiraceae</taxon>
        <taxon>Oscillospiraceae incertae sedis</taxon>
    </lineage>
</organism>
<evidence type="ECO:0000313" key="2">
    <source>
        <dbReference type="EMBL" id="EDO60158.1"/>
    </source>
</evidence>
<evidence type="ECO:0000256" key="1">
    <source>
        <dbReference type="SAM" id="Phobius"/>
    </source>
</evidence>
<evidence type="ECO:0000313" key="3">
    <source>
        <dbReference type="Proteomes" id="UP000003490"/>
    </source>
</evidence>
<proteinExistence type="predicted"/>
<dbReference type="AlphaFoldDB" id="A7VWL1"/>
<sequence>MSILQNIFLLFMEKHKNFLSENRSFFILLLDSAYLLTEVFLSFPVLPERFSY</sequence>
<dbReference type="Proteomes" id="UP000003490">
    <property type="component" value="Unassembled WGS sequence"/>
</dbReference>
<feature type="transmembrane region" description="Helical" evidence="1">
    <location>
        <begin position="25"/>
        <end position="46"/>
    </location>
</feature>
<keyword evidence="1" id="KW-0812">Transmembrane</keyword>
<keyword evidence="1" id="KW-1133">Transmembrane helix</keyword>
<dbReference type="EMBL" id="ABCB02000020">
    <property type="protein sequence ID" value="EDO60158.1"/>
    <property type="molecule type" value="Genomic_DNA"/>
</dbReference>
<dbReference type="HOGENOM" id="CLU_3078420_0_0_9"/>
<gene>
    <name evidence="2" type="ORF">CLOLEP_02976</name>
</gene>
<name>A7VWL1_9FIRM</name>
<reference evidence="2 3" key="1">
    <citation type="submission" date="2007-08" db="EMBL/GenBank/DDBJ databases">
        <title>Draft genome sequence of Clostridium leptum (DSM 753).</title>
        <authorList>
            <person name="Sudarsanam P."/>
            <person name="Ley R."/>
            <person name="Guruge J."/>
            <person name="Turnbaugh P.J."/>
            <person name="Mahowald M."/>
            <person name="Liep D."/>
            <person name="Gordon J."/>
        </authorList>
    </citation>
    <scope>NUCLEOTIDE SEQUENCE [LARGE SCALE GENOMIC DNA]</scope>
    <source>
        <strain evidence="2 3">DSM 753</strain>
    </source>
</reference>
<accession>A7VWL1</accession>
<protein>
    <submittedName>
        <fullName evidence="2">Uncharacterized protein</fullName>
    </submittedName>
</protein>